<dbReference type="Gene3D" id="2.10.260.10">
    <property type="match status" value="1"/>
</dbReference>
<keyword evidence="4" id="KW-1185">Reference proteome</keyword>
<evidence type="ECO:0000259" key="2">
    <source>
        <dbReference type="SMART" id="SM00966"/>
    </source>
</evidence>
<dbReference type="Pfam" id="PF04014">
    <property type="entry name" value="MazE_antitoxin"/>
    <property type="match status" value="1"/>
</dbReference>
<dbReference type="InterPro" id="IPR037914">
    <property type="entry name" value="SpoVT-AbrB_sf"/>
</dbReference>
<dbReference type="SUPFAM" id="SSF89447">
    <property type="entry name" value="AbrB/MazE/MraZ-like"/>
    <property type="match status" value="1"/>
</dbReference>
<proteinExistence type="inferred from homology"/>
<dbReference type="InterPro" id="IPR047976">
    <property type="entry name" value="Anti_VapB2-like"/>
</dbReference>
<organism evidence="3 4">
    <name type="scientific">Leptospira tipperaryensis</name>
    <dbReference type="NCBI Taxonomy" id="2564040"/>
    <lineage>
        <taxon>Bacteria</taxon>
        <taxon>Pseudomonadati</taxon>
        <taxon>Spirochaetota</taxon>
        <taxon>Spirochaetia</taxon>
        <taxon>Leptospirales</taxon>
        <taxon>Leptospiraceae</taxon>
        <taxon>Leptospira</taxon>
    </lineage>
</organism>
<gene>
    <name evidence="3" type="ORF">A0128_20490</name>
</gene>
<dbReference type="InterPro" id="IPR007159">
    <property type="entry name" value="SpoVT-AbrB_dom"/>
</dbReference>
<dbReference type="InterPro" id="IPR051734">
    <property type="entry name" value="VapB_TA_antitoxins"/>
</dbReference>
<dbReference type="Proteomes" id="UP000094197">
    <property type="component" value="Chromosome 2"/>
</dbReference>
<evidence type="ECO:0000256" key="1">
    <source>
        <dbReference type="ARBA" id="ARBA00007924"/>
    </source>
</evidence>
<dbReference type="PANTHER" id="PTHR37550:SF3">
    <property type="entry name" value="ANTITOXIN VAPB1"/>
    <property type="match status" value="1"/>
</dbReference>
<sequence length="76" mass="8700">MQTAKLFINGRSQAVRLPKEFQFTGDDVLIQKVGEAVILVPKNKAWNVFLEGLNGFSDDFLEEGREKPKSDKREKF</sequence>
<dbReference type="KEGG" id="laj:A0128_20490"/>
<dbReference type="SMART" id="SM00966">
    <property type="entry name" value="SpoVT_AbrB"/>
    <property type="match status" value="1"/>
</dbReference>
<comment type="similarity">
    <text evidence="1">Belongs to the VapB family.</text>
</comment>
<accession>A0A1D7V3I6</accession>
<protein>
    <recommendedName>
        <fullName evidence="2">SpoVT-AbrB domain-containing protein</fullName>
    </recommendedName>
</protein>
<dbReference type="NCBIfam" id="NF040493">
    <property type="entry name" value="TA_anti_VapB"/>
    <property type="match status" value="1"/>
</dbReference>
<evidence type="ECO:0000313" key="3">
    <source>
        <dbReference type="EMBL" id="AOP36396.1"/>
    </source>
</evidence>
<evidence type="ECO:0000313" key="4">
    <source>
        <dbReference type="Proteomes" id="UP000094197"/>
    </source>
</evidence>
<dbReference type="EMBL" id="CP015218">
    <property type="protein sequence ID" value="AOP36396.1"/>
    <property type="molecule type" value="Genomic_DNA"/>
</dbReference>
<feature type="domain" description="SpoVT-AbrB" evidence="2">
    <location>
        <begin position="7"/>
        <end position="47"/>
    </location>
</feature>
<dbReference type="PANTHER" id="PTHR37550">
    <property type="entry name" value="ANTITOXIN VAPB1"/>
    <property type="match status" value="1"/>
</dbReference>
<reference evidence="3 4" key="1">
    <citation type="submission" date="2016-04" db="EMBL/GenBank/DDBJ databases">
        <title>Complete genome seqeunce of Leptospira alstonii serovar Room22.</title>
        <authorList>
            <person name="Nally J.E."/>
            <person name="Bayles D.O."/>
            <person name="Hurley D."/>
            <person name="Fanning S."/>
            <person name="McMahon B.J."/>
            <person name="Arent Z."/>
        </authorList>
    </citation>
    <scope>NUCLEOTIDE SEQUENCE [LARGE SCALE GENOMIC DNA]</scope>
    <source>
        <strain evidence="3 4">GWTS #1</strain>
    </source>
</reference>
<dbReference type="AlphaFoldDB" id="A0A1D7V3I6"/>
<name>A0A1D7V3I6_9LEPT</name>
<dbReference type="RefSeq" id="WP_069609614.1">
    <property type="nucleotide sequence ID" value="NZ_CP015218.1"/>
</dbReference>
<dbReference type="OrthoDB" id="9810009at2"/>
<dbReference type="GO" id="GO:0003677">
    <property type="term" value="F:DNA binding"/>
    <property type="evidence" value="ECO:0007669"/>
    <property type="project" value="InterPro"/>
</dbReference>